<sequence>MLDQDKIHDQCLREDPKKRIKALEQLEFKFFSLSDKQKAWKDLHVLTNDEYWGVRYKVAYVLGSVFPYLPDKQKAWNDLHALTSDEDRDVRVKAVYALGSAFSQMPDKQKAWKHLIRLTSDEDWRVRDKAASALGSAFSHMPDKQKVWVDLHVLTNDEYYDVRSSAAFALGSLFSQLPDKQKACEDLTRLTKDNDEDVRLKAVYALNSAFSQLPDKQNAWEHLIRLTKDKDSRVRYDATTSVLVAFSQVPDKQKAWKYLIRLTKEKVVNTRHKVAAALGSLFLYVPDKQQVWNDLIKLIKDEDILVRYSAVDALSSVFFNVPDKKQAWNDLIRLTNNENKSVRTGAASVLGSAFSQVPDKQQAWNDLHRLTNDEDSSVRLSAASALGSAFSQVPDEQQAWNDLIKLATDKDSTVRSYANHSLGKVSIFKASQSEKEEDYKNELEKAIDFFEKSARESSYWINPSRFCLPFYRSFHTIIFKRLESKEEVDKYLVEAKNAVEGSKSKELLFEAVENLANALKKVENLRNLNLETMKGEIGFYRQYCDRAAELMRDTEETAPFATVAMRKGLPILDRNLKELLEDIQKKAKNACKESKGTDAEEIACAINREIQTWEIGSQEEMAFNVENLIFTLESNIPRIQENQYIFNRIQQIREQKDVPKQYGIISTIIPLIPKIYMEQKVDELENDIKGIKEKIDYVIISLKPGIKEEIEISVGTEILGTGVTHKITIPLQEISYSELKEDLEKITGRKIDKLSKVPKKLANKIKGYLLLHDKEDVLEKLI</sequence>
<dbReference type="RefSeq" id="WP_052727983.1">
    <property type="nucleotide sequence ID" value="NZ_CP009520.1"/>
</dbReference>
<organism evidence="1 2">
    <name type="scientific">Methanosarcina vacuolata Z-761</name>
    <dbReference type="NCBI Taxonomy" id="1434123"/>
    <lineage>
        <taxon>Archaea</taxon>
        <taxon>Methanobacteriati</taxon>
        <taxon>Methanobacteriota</taxon>
        <taxon>Stenosarchaea group</taxon>
        <taxon>Methanomicrobia</taxon>
        <taxon>Methanosarcinales</taxon>
        <taxon>Methanosarcinaceae</taxon>
        <taxon>Methanosarcina</taxon>
    </lineage>
</organism>
<keyword evidence="2" id="KW-1185">Reference proteome</keyword>
<dbReference type="GeneID" id="24811036"/>
<name>A0A0E3Q7E1_9EURY</name>
<dbReference type="STRING" id="1434123.MSVAZ_2544"/>
<reference evidence="1 2" key="1">
    <citation type="submission" date="2014-07" db="EMBL/GenBank/DDBJ databases">
        <title>Methanogenic archaea and the global carbon cycle.</title>
        <authorList>
            <person name="Henriksen J.R."/>
            <person name="Luke J."/>
            <person name="Reinhart S."/>
            <person name="Benedict M.N."/>
            <person name="Youngblut N.D."/>
            <person name="Metcalf M.E."/>
            <person name="Whitaker R.J."/>
            <person name="Metcalf W.W."/>
        </authorList>
    </citation>
    <scope>NUCLEOTIDE SEQUENCE [LARGE SCALE GENOMIC DNA]</scope>
    <source>
        <strain evidence="1 2">Z-761</strain>
    </source>
</reference>
<proteinExistence type="predicted"/>
<dbReference type="HOGENOM" id="CLU_014005_0_0_2"/>
<evidence type="ECO:0000313" key="2">
    <source>
        <dbReference type="Proteomes" id="UP000033096"/>
    </source>
</evidence>
<dbReference type="SUPFAM" id="SSF48371">
    <property type="entry name" value="ARM repeat"/>
    <property type="match status" value="1"/>
</dbReference>
<dbReference type="PANTHER" id="PTHR12697:SF5">
    <property type="entry name" value="DEOXYHYPUSINE HYDROXYLASE"/>
    <property type="match status" value="1"/>
</dbReference>
<dbReference type="PANTHER" id="PTHR12697">
    <property type="entry name" value="PBS LYASE HEAT-LIKE PROTEIN"/>
    <property type="match status" value="1"/>
</dbReference>
<dbReference type="AlphaFoldDB" id="A0A0E3Q7E1"/>
<dbReference type="Gene3D" id="1.25.10.10">
    <property type="entry name" value="Leucine-rich Repeat Variant"/>
    <property type="match status" value="3"/>
</dbReference>
<protein>
    <submittedName>
        <fullName evidence="1">Putative oxidoreductase/HEAT repeat-containing protein</fullName>
    </submittedName>
</protein>
<dbReference type="PATRIC" id="fig|1434123.4.peg.3106"/>
<dbReference type="InterPro" id="IPR016024">
    <property type="entry name" value="ARM-type_fold"/>
</dbReference>
<gene>
    <name evidence="1" type="ORF">MSVAZ_2544</name>
</gene>
<dbReference type="InterPro" id="IPR011989">
    <property type="entry name" value="ARM-like"/>
</dbReference>
<accession>A0A0E3Q7E1</accession>
<dbReference type="KEGG" id="mvc:MSVAZ_2544"/>
<dbReference type="GO" id="GO:0016491">
    <property type="term" value="F:oxidoreductase activity"/>
    <property type="evidence" value="ECO:0007669"/>
    <property type="project" value="TreeGrafter"/>
</dbReference>
<dbReference type="Proteomes" id="UP000033096">
    <property type="component" value="Chromosome"/>
</dbReference>
<dbReference type="EMBL" id="CP009520">
    <property type="protein sequence ID" value="AKB44813.1"/>
    <property type="molecule type" value="Genomic_DNA"/>
</dbReference>
<evidence type="ECO:0000313" key="1">
    <source>
        <dbReference type="EMBL" id="AKB44813.1"/>
    </source>
</evidence>
<dbReference type="Pfam" id="PF13646">
    <property type="entry name" value="HEAT_2"/>
    <property type="match status" value="3"/>
</dbReference>